<keyword evidence="4" id="KW-1185">Reference proteome</keyword>
<feature type="compositionally biased region" description="Basic residues" evidence="1">
    <location>
        <begin position="61"/>
        <end position="70"/>
    </location>
</feature>
<feature type="transmembrane region" description="Helical" evidence="2">
    <location>
        <begin position="145"/>
        <end position="173"/>
    </location>
</feature>
<accession>A0A920C9C9</accession>
<reference evidence="3" key="1">
    <citation type="submission" date="2021-03" db="EMBL/GenBank/DDBJ databases">
        <title>Antimicrobial resistance genes in bacteria isolated from Japanese honey, and their potential for conferring macrolide and lincosamide resistance in the American foulbrood pathogen Paenibacillus larvae.</title>
        <authorList>
            <person name="Okamoto M."/>
            <person name="Kumagai M."/>
            <person name="Kanamori H."/>
            <person name="Takamatsu D."/>
        </authorList>
    </citation>
    <scope>NUCLEOTIDE SEQUENCE</scope>
    <source>
        <strain evidence="3">J2TS6</strain>
    </source>
</reference>
<feature type="region of interest" description="Disordered" evidence="1">
    <location>
        <begin position="1"/>
        <end position="70"/>
    </location>
</feature>
<evidence type="ECO:0000313" key="4">
    <source>
        <dbReference type="Proteomes" id="UP000679779"/>
    </source>
</evidence>
<feature type="transmembrane region" description="Helical" evidence="2">
    <location>
        <begin position="75"/>
        <end position="93"/>
    </location>
</feature>
<proteinExistence type="predicted"/>
<keyword evidence="2" id="KW-0812">Transmembrane</keyword>
<keyword evidence="2" id="KW-1133">Transmembrane helix</keyword>
<feature type="compositionally biased region" description="Polar residues" evidence="1">
    <location>
        <begin position="49"/>
        <end position="58"/>
    </location>
</feature>
<evidence type="ECO:0000256" key="2">
    <source>
        <dbReference type="SAM" id="Phobius"/>
    </source>
</evidence>
<dbReference type="SUPFAM" id="SSF103473">
    <property type="entry name" value="MFS general substrate transporter"/>
    <property type="match status" value="1"/>
</dbReference>
<feature type="transmembrane region" description="Helical" evidence="2">
    <location>
        <begin position="113"/>
        <end position="133"/>
    </location>
</feature>
<dbReference type="InterPro" id="IPR036259">
    <property type="entry name" value="MFS_trans_sf"/>
</dbReference>
<dbReference type="Proteomes" id="UP000679779">
    <property type="component" value="Unassembled WGS sequence"/>
</dbReference>
<name>A0A920C9C9_9BACL</name>
<comment type="caution">
    <text evidence="3">The sequence shown here is derived from an EMBL/GenBank/DDBJ whole genome shotgun (WGS) entry which is preliminary data.</text>
</comment>
<dbReference type="AlphaFoldDB" id="A0A920C9C9"/>
<sequence length="179" mass="19243">MQPSKQPSMKPPARPASSPADRQAGRSAGQVRPSGATNSHSGRVPAAGNRSQSQSSQVRKPATKQSKKKQPVNRLGQAVVSLICGIFGILLFLNSLSKFQLVSTYYYYDPMPMAMFTMMVSFIVNLLGFVLGIRARRSISGRGMAIAGITLTAVPVVLMSLLILFVIATMFIINGVKVN</sequence>
<evidence type="ECO:0000313" key="3">
    <source>
        <dbReference type="EMBL" id="GIO30955.1"/>
    </source>
</evidence>
<protein>
    <submittedName>
        <fullName evidence="3">Uncharacterized protein</fullName>
    </submittedName>
</protein>
<organism evidence="3 4">
    <name type="scientific">Paenibacillus albilobatus</name>
    <dbReference type="NCBI Taxonomy" id="2716884"/>
    <lineage>
        <taxon>Bacteria</taxon>
        <taxon>Bacillati</taxon>
        <taxon>Bacillota</taxon>
        <taxon>Bacilli</taxon>
        <taxon>Bacillales</taxon>
        <taxon>Paenibacillaceae</taxon>
        <taxon>Paenibacillus</taxon>
    </lineage>
</organism>
<keyword evidence="2" id="KW-0472">Membrane</keyword>
<dbReference type="EMBL" id="BORQ01000002">
    <property type="protein sequence ID" value="GIO30955.1"/>
    <property type="molecule type" value="Genomic_DNA"/>
</dbReference>
<dbReference type="RefSeq" id="WP_160041406.1">
    <property type="nucleotide sequence ID" value="NZ_BORQ01000002.1"/>
</dbReference>
<evidence type="ECO:0000256" key="1">
    <source>
        <dbReference type="SAM" id="MobiDB-lite"/>
    </source>
</evidence>
<gene>
    <name evidence="3" type="ORF">J2TS6_20960</name>
</gene>